<evidence type="ECO:0000313" key="3">
    <source>
        <dbReference type="EMBL" id="VDN01571.1"/>
    </source>
</evidence>
<dbReference type="InterPro" id="IPR036638">
    <property type="entry name" value="HLH_DNA-bd_sf"/>
</dbReference>
<evidence type="ECO:0000259" key="2">
    <source>
        <dbReference type="PROSITE" id="PS50888"/>
    </source>
</evidence>
<dbReference type="PANTHER" id="PTHR19290:SF163">
    <property type="entry name" value="BASIC HELIX-LOOP-HELIX NEURAL TRANSCRIPTION FACTOR TAP"/>
    <property type="match status" value="1"/>
</dbReference>
<dbReference type="GO" id="GO:0000981">
    <property type="term" value="F:DNA-binding transcription factor activity, RNA polymerase II-specific"/>
    <property type="evidence" value="ECO:0007669"/>
    <property type="project" value="TreeGrafter"/>
</dbReference>
<dbReference type="PROSITE" id="PS50888">
    <property type="entry name" value="BHLH"/>
    <property type="match status" value="1"/>
</dbReference>
<name>A0A0N5CVW6_THECL</name>
<feature type="region of interest" description="Disordered" evidence="1">
    <location>
        <begin position="150"/>
        <end position="196"/>
    </location>
</feature>
<dbReference type="PANTHER" id="PTHR19290">
    <property type="entry name" value="BASIC HELIX-LOOP-HELIX PROTEIN NEUROGENIN-RELATED"/>
    <property type="match status" value="1"/>
</dbReference>
<dbReference type="Pfam" id="PF00010">
    <property type="entry name" value="HLH"/>
    <property type="match status" value="1"/>
</dbReference>
<dbReference type="GO" id="GO:0005634">
    <property type="term" value="C:nucleus"/>
    <property type="evidence" value="ECO:0007669"/>
    <property type="project" value="TreeGrafter"/>
</dbReference>
<dbReference type="STRING" id="103827.A0A0N5CVW6"/>
<dbReference type="GO" id="GO:0070888">
    <property type="term" value="F:E-box binding"/>
    <property type="evidence" value="ECO:0007669"/>
    <property type="project" value="TreeGrafter"/>
</dbReference>
<feature type="compositionally biased region" description="Basic residues" evidence="1">
    <location>
        <begin position="166"/>
        <end position="177"/>
    </location>
</feature>
<accession>A0A0N5CVW6</accession>
<dbReference type="SMART" id="SM00353">
    <property type="entry name" value="HLH"/>
    <property type="match status" value="1"/>
</dbReference>
<proteinExistence type="predicted"/>
<dbReference type="GO" id="GO:0007423">
    <property type="term" value="P:sensory organ development"/>
    <property type="evidence" value="ECO:0007669"/>
    <property type="project" value="TreeGrafter"/>
</dbReference>
<evidence type="ECO:0000256" key="1">
    <source>
        <dbReference type="SAM" id="MobiDB-lite"/>
    </source>
</evidence>
<organism evidence="5">
    <name type="scientific">Thelazia callipaeda</name>
    <name type="common">Oriental eyeworm</name>
    <name type="synonym">Parasitic nematode</name>
    <dbReference type="NCBI Taxonomy" id="103827"/>
    <lineage>
        <taxon>Eukaryota</taxon>
        <taxon>Metazoa</taxon>
        <taxon>Ecdysozoa</taxon>
        <taxon>Nematoda</taxon>
        <taxon>Chromadorea</taxon>
        <taxon>Rhabditida</taxon>
        <taxon>Spirurina</taxon>
        <taxon>Spiruromorpha</taxon>
        <taxon>Thelazioidea</taxon>
        <taxon>Thelaziidae</taxon>
        <taxon>Thelazia</taxon>
    </lineage>
</organism>
<dbReference type="WBParaSite" id="TCLT_0000446701-mRNA-1">
    <property type="protein sequence ID" value="TCLT_0000446701-mRNA-1"/>
    <property type="gene ID" value="TCLT_0000446701"/>
</dbReference>
<dbReference type="GO" id="GO:0045944">
    <property type="term" value="P:positive regulation of transcription by RNA polymerase II"/>
    <property type="evidence" value="ECO:0007669"/>
    <property type="project" value="TreeGrafter"/>
</dbReference>
<dbReference type="Proteomes" id="UP000276776">
    <property type="component" value="Unassembled WGS sequence"/>
</dbReference>
<dbReference type="AlphaFoldDB" id="A0A0N5CVW6"/>
<dbReference type="OrthoDB" id="5969565at2759"/>
<reference evidence="3 4" key="2">
    <citation type="submission" date="2018-11" db="EMBL/GenBank/DDBJ databases">
        <authorList>
            <consortium name="Pathogen Informatics"/>
        </authorList>
    </citation>
    <scope>NUCLEOTIDE SEQUENCE [LARGE SCALE GENOMIC DNA]</scope>
</reference>
<protein>
    <submittedName>
        <fullName evidence="5">BHLH domain-containing protein</fullName>
    </submittedName>
</protein>
<keyword evidence="4" id="KW-1185">Reference proteome</keyword>
<dbReference type="EMBL" id="UYYF01004289">
    <property type="protein sequence ID" value="VDN01571.1"/>
    <property type="molecule type" value="Genomic_DNA"/>
</dbReference>
<dbReference type="GO" id="GO:0061564">
    <property type="term" value="P:axon development"/>
    <property type="evidence" value="ECO:0007669"/>
    <property type="project" value="TreeGrafter"/>
</dbReference>
<dbReference type="InterPro" id="IPR011598">
    <property type="entry name" value="bHLH_dom"/>
</dbReference>
<evidence type="ECO:0000313" key="4">
    <source>
        <dbReference type="Proteomes" id="UP000276776"/>
    </source>
</evidence>
<feature type="domain" description="BHLH" evidence="2">
    <location>
        <begin position="189"/>
        <end position="241"/>
    </location>
</feature>
<dbReference type="SUPFAM" id="SSF47459">
    <property type="entry name" value="HLH, helix-loop-helix DNA-binding domain"/>
    <property type="match status" value="1"/>
</dbReference>
<evidence type="ECO:0000313" key="5">
    <source>
        <dbReference type="WBParaSite" id="TCLT_0000446701-mRNA-1"/>
    </source>
</evidence>
<gene>
    <name evidence="3" type="ORF">TCLT_LOCUS4456</name>
</gene>
<dbReference type="GO" id="GO:0046983">
    <property type="term" value="F:protein dimerization activity"/>
    <property type="evidence" value="ECO:0007669"/>
    <property type="project" value="InterPro"/>
</dbReference>
<dbReference type="InterPro" id="IPR050359">
    <property type="entry name" value="bHLH_transcription_factors"/>
</dbReference>
<dbReference type="Gene3D" id="4.10.280.10">
    <property type="entry name" value="Helix-loop-helix DNA-binding domain"/>
    <property type="match status" value="1"/>
</dbReference>
<reference evidence="5" key="1">
    <citation type="submission" date="2016-04" db="UniProtKB">
        <authorList>
            <consortium name="WormBaseParasite"/>
        </authorList>
    </citation>
    <scope>IDENTIFICATION</scope>
</reference>
<sequence>MSSKSSWIPFISVLVIFLAANVYSTTMYEKLMRIKFPYVRVPYIVLSEIKGHEKVNDGDNGYKHIFAKLHSSVLSKGTVEDDLRDKDTVASPRLYGVWKFHERGNFAGYGKNQELAGIPELAKDSEFAGIPELARDPELAGISKLARDPEFAGNAKPARDPELGKKSKTKRKYRSRIHSPESTERMRQIRRNKANARERHRMQILNEALDNLRNVLPRFPNEPKLTKIETLRMANSYIHTLTQILKEHDEQERRNQPAVENLPPNGELNFHPSNMKFDIELSTAYYCRQTLACLITLQFEQVANRLHVTVLPNHHSAGYHPLLTLYANKFFFFFCLVYNMQYFWNARFRDTLVGWDEAVVTTLHGLEELSRLMAACLSGL</sequence>
<feature type="compositionally biased region" description="Basic and acidic residues" evidence="1">
    <location>
        <begin position="178"/>
        <end position="187"/>
    </location>
</feature>